<comment type="subcellular location">
    <subcellularLocation>
        <location evidence="1">Cell envelope</location>
    </subcellularLocation>
</comment>
<gene>
    <name evidence="9" type="primary">ccmI</name>
    <name evidence="9" type="ORF">HER31_17245</name>
</gene>
<dbReference type="GO" id="GO:0005886">
    <property type="term" value="C:plasma membrane"/>
    <property type="evidence" value="ECO:0007669"/>
    <property type="project" value="TreeGrafter"/>
</dbReference>
<dbReference type="InterPro" id="IPR011990">
    <property type="entry name" value="TPR-like_helical_dom_sf"/>
</dbReference>
<dbReference type="Proteomes" id="UP000501602">
    <property type="component" value="Chromosome"/>
</dbReference>
<dbReference type="Pfam" id="PF23892">
    <property type="entry name" value="Ig_CycH"/>
    <property type="match status" value="1"/>
</dbReference>
<dbReference type="SMART" id="SM00028">
    <property type="entry name" value="TPR"/>
    <property type="match status" value="1"/>
</dbReference>
<evidence type="ECO:0000259" key="7">
    <source>
        <dbReference type="Pfam" id="PF23892"/>
    </source>
</evidence>
<reference evidence="9 10" key="1">
    <citation type="submission" date="2020-04" db="EMBL/GenBank/DDBJ databases">
        <title>Ferrimonas sp. S7 isolated from sea water.</title>
        <authorList>
            <person name="Bae S.S."/>
            <person name="Baek K."/>
        </authorList>
    </citation>
    <scope>NUCLEOTIDE SEQUENCE [LARGE SCALE GENOMIC DNA]</scope>
    <source>
        <strain evidence="9 10">S7</strain>
    </source>
</reference>
<feature type="transmembrane region" description="Helical" evidence="6">
    <location>
        <begin position="97"/>
        <end position="115"/>
    </location>
</feature>
<evidence type="ECO:0000256" key="4">
    <source>
        <dbReference type="ARBA" id="ARBA00022803"/>
    </source>
</evidence>
<keyword evidence="4 5" id="KW-0802">TPR repeat</keyword>
<dbReference type="AlphaFoldDB" id="A0A6H1UIQ2"/>
<evidence type="ECO:0000313" key="9">
    <source>
        <dbReference type="EMBL" id="QIZ78490.1"/>
    </source>
</evidence>
<sequence>MTNFWIAIAALTVLALGLIWLPFLRRNKLDDKKNDTEIRKQANLGLYNERLEDLNTELTDGRINQDEFTALEQELQVNLLQNVEQEEDKLVQRNNSVVWPVSMSVVLLAISGYIYNDLGRANDWNFQSAGSQAPHQGQTMTPDQMMAMQIEQIEAELANDPNNSQGWFNLGHAYISASRYSQAVKAFDKAIELVGAHADLLGPKATAMYYQADENITPEVRAVIDQALADDDKDPSVRLLLGMDAFFSANYEEAIMNWEIILTSPQQGIDREGIMNAIAQAQMFIDSANKKEQAKASVDSSKAVTVTVELAADLVGKAKPTDTVFVYANATGGNMPVAIARIEVKELPSTVVLDDSFAMTADSTISSFEQVNIIAAINLNNSKAPTAGDMQGEQAQVKLGQAVTVTIDTVIQ</sequence>
<evidence type="ECO:0000256" key="2">
    <source>
        <dbReference type="ARBA" id="ARBA00022737"/>
    </source>
</evidence>
<protein>
    <submittedName>
        <fullName evidence="9">C-type cytochrome biogenesis protein CcmI</fullName>
    </submittedName>
</protein>
<evidence type="ECO:0000259" key="8">
    <source>
        <dbReference type="Pfam" id="PF23914"/>
    </source>
</evidence>
<dbReference type="GO" id="GO:0030313">
    <property type="term" value="C:cell envelope"/>
    <property type="evidence" value="ECO:0007669"/>
    <property type="project" value="UniProtKB-SubCell"/>
</dbReference>
<name>A0A6H1UIQ2_9GAMM</name>
<keyword evidence="6" id="KW-0472">Membrane</keyword>
<feature type="domain" description="Cytochrome c-type biogenesis protein H TPR" evidence="8">
    <location>
        <begin position="136"/>
        <end position="263"/>
    </location>
</feature>
<evidence type="ECO:0000256" key="3">
    <source>
        <dbReference type="ARBA" id="ARBA00022748"/>
    </source>
</evidence>
<dbReference type="PROSITE" id="PS50005">
    <property type="entry name" value="TPR"/>
    <property type="match status" value="1"/>
</dbReference>
<feature type="repeat" description="TPR" evidence="5">
    <location>
        <begin position="164"/>
        <end position="197"/>
    </location>
</feature>
<dbReference type="InterPro" id="IPR017560">
    <property type="entry name" value="Cyt_c_biogenesis_CcmI"/>
</dbReference>
<accession>A0A6H1UIQ2</accession>
<keyword evidence="3" id="KW-0201">Cytochrome c-type biogenesis</keyword>
<dbReference type="GO" id="GO:0017004">
    <property type="term" value="P:cytochrome complex assembly"/>
    <property type="evidence" value="ECO:0007669"/>
    <property type="project" value="UniProtKB-KW"/>
</dbReference>
<dbReference type="PANTHER" id="PTHR47870">
    <property type="entry name" value="CYTOCHROME C-TYPE BIOGENESIS PROTEIN CCMH"/>
    <property type="match status" value="1"/>
</dbReference>
<dbReference type="RefSeq" id="WP_168662502.1">
    <property type="nucleotide sequence ID" value="NZ_CP051180.1"/>
</dbReference>
<evidence type="ECO:0000256" key="6">
    <source>
        <dbReference type="SAM" id="Phobius"/>
    </source>
</evidence>
<evidence type="ECO:0000256" key="5">
    <source>
        <dbReference type="PROSITE-ProRule" id="PRU00339"/>
    </source>
</evidence>
<dbReference type="NCBIfam" id="TIGR03142">
    <property type="entry name" value="cytochro_ccmI"/>
    <property type="match status" value="1"/>
</dbReference>
<dbReference type="InterPro" id="IPR056413">
    <property type="entry name" value="TPR_CcmH_CycH"/>
</dbReference>
<dbReference type="InterPro" id="IPR056412">
    <property type="entry name" value="Ig_CycH"/>
</dbReference>
<keyword evidence="6" id="KW-0812">Transmembrane</keyword>
<keyword evidence="10" id="KW-1185">Reference proteome</keyword>
<dbReference type="InterPro" id="IPR019734">
    <property type="entry name" value="TPR_rpt"/>
</dbReference>
<evidence type="ECO:0000256" key="1">
    <source>
        <dbReference type="ARBA" id="ARBA00004196"/>
    </source>
</evidence>
<dbReference type="InterPro" id="IPR051263">
    <property type="entry name" value="C-type_cytochrome_biogenesis"/>
</dbReference>
<keyword evidence="2" id="KW-0677">Repeat</keyword>
<dbReference type="Gene3D" id="1.25.40.10">
    <property type="entry name" value="Tetratricopeptide repeat domain"/>
    <property type="match status" value="1"/>
</dbReference>
<dbReference type="EMBL" id="CP051180">
    <property type="protein sequence ID" value="QIZ78490.1"/>
    <property type="molecule type" value="Genomic_DNA"/>
</dbReference>
<organism evidence="9 10">
    <name type="scientific">Ferrimonas lipolytica</name>
    <dbReference type="NCBI Taxonomy" id="2724191"/>
    <lineage>
        <taxon>Bacteria</taxon>
        <taxon>Pseudomonadati</taxon>
        <taxon>Pseudomonadota</taxon>
        <taxon>Gammaproteobacteria</taxon>
        <taxon>Alteromonadales</taxon>
        <taxon>Ferrimonadaceae</taxon>
        <taxon>Ferrimonas</taxon>
    </lineage>
</organism>
<dbReference type="Pfam" id="PF23914">
    <property type="entry name" value="TPR_CcmH_CycH"/>
    <property type="match status" value="1"/>
</dbReference>
<proteinExistence type="predicted"/>
<feature type="transmembrane region" description="Helical" evidence="6">
    <location>
        <begin position="6"/>
        <end position="24"/>
    </location>
</feature>
<dbReference type="KEGG" id="fes:HER31_17245"/>
<dbReference type="PANTHER" id="PTHR47870:SF4">
    <property type="entry name" value="CYTOCHROME C-TYPE BIOGENESIS PROTEIN CYCH"/>
    <property type="match status" value="1"/>
</dbReference>
<feature type="domain" description="Cytochrome c-type biogenesis protein H Ig-like" evidence="7">
    <location>
        <begin position="304"/>
        <end position="408"/>
    </location>
</feature>
<evidence type="ECO:0000313" key="10">
    <source>
        <dbReference type="Proteomes" id="UP000501602"/>
    </source>
</evidence>
<dbReference type="SUPFAM" id="SSF48452">
    <property type="entry name" value="TPR-like"/>
    <property type="match status" value="1"/>
</dbReference>
<dbReference type="PROSITE" id="PS50293">
    <property type="entry name" value="TPR_REGION"/>
    <property type="match status" value="1"/>
</dbReference>
<keyword evidence="6" id="KW-1133">Transmembrane helix</keyword>